<dbReference type="RefSeq" id="WP_127764857.1">
    <property type="nucleotide sequence ID" value="NZ_SADE01000001.1"/>
</dbReference>
<dbReference type="GO" id="GO:0016020">
    <property type="term" value="C:membrane"/>
    <property type="evidence" value="ECO:0007669"/>
    <property type="project" value="UniProtKB-UniRule"/>
</dbReference>
<dbReference type="PROSITE" id="PS51123">
    <property type="entry name" value="OMPA_2"/>
    <property type="match status" value="1"/>
</dbReference>
<protein>
    <submittedName>
        <fullName evidence="4">OmpA family protein</fullName>
    </submittedName>
</protein>
<dbReference type="PANTHER" id="PTHR30329">
    <property type="entry name" value="STATOR ELEMENT OF FLAGELLAR MOTOR COMPLEX"/>
    <property type="match status" value="1"/>
</dbReference>
<name>A0A3S2ZAU7_9PROT</name>
<dbReference type="EMBL" id="SADE01000001">
    <property type="protein sequence ID" value="RVU39486.1"/>
    <property type="molecule type" value="Genomic_DNA"/>
</dbReference>
<evidence type="ECO:0000256" key="2">
    <source>
        <dbReference type="SAM" id="MobiDB-lite"/>
    </source>
</evidence>
<feature type="compositionally biased region" description="Pro residues" evidence="2">
    <location>
        <begin position="144"/>
        <end position="164"/>
    </location>
</feature>
<dbReference type="CDD" id="cd07185">
    <property type="entry name" value="OmpA_C-like"/>
    <property type="match status" value="1"/>
</dbReference>
<feature type="compositionally biased region" description="Low complexity" evidence="2">
    <location>
        <begin position="165"/>
        <end position="174"/>
    </location>
</feature>
<feature type="region of interest" description="Disordered" evidence="2">
    <location>
        <begin position="51"/>
        <end position="96"/>
    </location>
</feature>
<evidence type="ECO:0000313" key="5">
    <source>
        <dbReference type="Proteomes" id="UP000287447"/>
    </source>
</evidence>
<dbReference type="OrthoDB" id="8438623at2"/>
<accession>A0A3S2ZAU7</accession>
<comment type="caution">
    <text evidence="4">The sequence shown here is derived from an EMBL/GenBank/DDBJ whole genome shotgun (WGS) entry which is preliminary data.</text>
</comment>
<evidence type="ECO:0000313" key="4">
    <source>
        <dbReference type="EMBL" id="RVU39486.1"/>
    </source>
</evidence>
<feature type="compositionally biased region" description="Low complexity" evidence="2">
    <location>
        <begin position="127"/>
        <end position="143"/>
    </location>
</feature>
<proteinExistence type="predicted"/>
<dbReference type="Gene3D" id="3.30.1330.60">
    <property type="entry name" value="OmpA-like domain"/>
    <property type="match status" value="1"/>
</dbReference>
<keyword evidence="1" id="KW-0472">Membrane</keyword>
<evidence type="ECO:0000256" key="1">
    <source>
        <dbReference type="PROSITE-ProRule" id="PRU00473"/>
    </source>
</evidence>
<gene>
    <name evidence="4" type="ORF">EOI86_09710</name>
</gene>
<feature type="region of interest" description="Disordered" evidence="2">
    <location>
        <begin position="119"/>
        <end position="186"/>
    </location>
</feature>
<dbReference type="InterPro" id="IPR050330">
    <property type="entry name" value="Bact_OuterMem_StrucFunc"/>
</dbReference>
<reference evidence="5" key="1">
    <citation type="submission" date="2019-01" db="EMBL/GenBank/DDBJ databases">
        <title>Gri0909 isolated from a small marine red alga.</title>
        <authorList>
            <person name="Kim J."/>
            <person name="Jeong S.E."/>
            <person name="Jeon C.O."/>
        </authorList>
    </citation>
    <scope>NUCLEOTIDE SEQUENCE [LARGE SCALE GENOMIC DNA]</scope>
    <source>
        <strain evidence="5">Gri0909</strain>
    </source>
</reference>
<dbReference type="Proteomes" id="UP000287447">
    <property type="component" value="Unassembled WGS sequence"/>
</dbReference>
<keyword evidence="5" id="KW-1185">Reference proteome</keyword>
<organism evidence="4 5">
    <name type="scientific">Hwanghaeella grinnelliae</name>
    <dbReference type="NCBI Taxonomy" id="2500179"/>
    <lineage>
        <taxon>Bacteria</taxon>
        <taxon>Pseudomonadati</taxon>
        <taxon>Pseudomonadota</taxon>
        <taxon>Alphaproteobacteria</taxon>
        <taxon>Rhodospirillales</taxon>
        <taxon>Rhodospirillaceae</taxon>
        <taxon>Hwanghaeella</taxon>
    </lineage>
</organism>
<dbReference type="Pfam" id="PF00691">
    <property type="entry name" value="OmpA"/>
    <property type="match status" value="1"/>
</dbReference>
<dbReference type="PANTHER" id="PTHR30329:SF21">
    <property type="entry name" value="LIPOPROTEIN YIAD-RELATED"/>
    <property type="match status" value="1"/>
</dbReference>
<dbReference type="InterPro" id="IPR036737">
    <property type="entry name" value="OmpA-like_sf"/>
</dbReference>
<dbReference type="AlphaFoldDB" id="A0A3S2ZAU7"/>
<dbReference type="SUPFAM" id="SSF103088">
    <property type="entry name" value="OmpA-like"/>
    <property type="match status" value="1"/>
</dbReference>
<sequence length="309" mass="31770">MTIESSEPLLGGIDCRFLVRFAAAAAVALTLSACETMSDIGDTAGDVASAANPLNWFGDDEGDAEESTEPKPVPGASDAYPSVGTVPQKPPPPSIVQEAGQLQNQLVADKNNARYSEQVVRQNTGGSQTTTSAPSPVPQAAAAPPQPVAQPAPQPAAVPQPVPQPTASNQVAAAPPQPAPAPSAGYGHPIGQAVHIATLYFPQGGSQLTQTDLNVLSQVASIFRNGGKSIKVVGHASKSAGVNDQVRQDLVNYKASLDRATSAAAALLRIGVPQDKIDIAAVGAREPRYSEDSSAGISGNQRVELFIQY</sequence>
<evidence type="ECO:0000259" key="3">
    <source>
        <dbReference type="PROSITE" id="PS51123"/>
    </source>
</evidence>
<feature type="domain" description="OmpA-like" evidence="3">
    <location>
        <begin position="192"/>
        <end position="309"/>
    </location>
</feature>
<feature type="compositionally biased region" description="Acidic residues" evidence="2">
    <location>
        <begin position="58"/>
        <end position="67"/>
    </location>
</feature>
<dbReference type="InterPro" id="IPR006665">
    <property type="entry name" value="OmpA-like"/>
</dbReference>